<feature type="active site" description="Nucleophile" evidence="4">
    <location>
        <position position="236"/>
    </location>
</feature>
<evidence type="ECO:0000256" key="2">
    <source>
        <dbReference type="ARBA" id="ARBA00022801"/>
    </source>
</evidence>
<comment type="caution">
    <text evidence="8">The sequence shown here is derived from an EMBL/GenBank/DDBJ whole genome shotgun (WGS) entry which is preliminary data.</text>
</comment>
<evidence type="ECO:0000256" key="3">
    <source>
        <dbReference type="ARBA" id="ARBA00023295"/>
    </source>
</evidence>
<feature type="domain" description="Beta-galactosidase galactose-binding" evidence="7">
    <location>
        <begin position="502"/>
        <end position="560"/>
    </location>
</feature>
<name>U2DXW2_9MOLU</name>
<dbReference type="Pfam" id="PF21467">
    <property type="entry name" value="BetaGal_gal-bd"/>
    <property type="match status" value="1"/>
</dbReference>
<dbReference type="GO" id="GO:0005975">
    <property type="term" value="P:carbohydrate metabolic process"/>
    <property type="evidence" value="ECO:0007669"/>
    <property type="project" value="InterPro"/>
</dbReference>
<dbReference type="EC" id="3.2.1.23" evidence="8"/>
<reference evidence="8 9" key="2">
    <citation type="journal article" date="2013" name="PLoS ONE">
        <title>INDIGO - INtegrated Data Warehouse of MIcrobial GenOmes with Examples from the Red Sea Extremophiles.</title>
        <authorList>
            <person name="Alam I."/>
            <person name="Antunes A."/>
            <person name="Kamau A.A."/>
            <person name="Ba Alawi W."/>
            <person name="Kalkatawi M."/>
            <person name="Stingl U."/>
            <person name="Bajic V.B."/>
        </authorList>
    </citation>
    <scope>NUCLEOTIDE SEQUENCE [LARGE SCALE GENOMIC DNA]</scope>
    <source>
        <strain evidence="8 9">SSD-17B</strain>
    </source>
</reference>
<dbReference type="STRING" id="1033810.HLPCO_000716"/>
<feature type="domain" description="Beta-galactosidase 1-like first all-beta" evidence="6">
    <location>
        <begin position="371"/>
        <end position="484"/>
    </location>
</feature>
<feature type="active site" description="Proton donor" evidence="4">
    <location>
        <position position="158"/>
    </location>
</feature>
<dbReference type="InterPro" id="IPR001944">
    <property type="entry name" value="Glycoside_Hdrlase_35"/>
</dbReference>
<keyword evidence="9" id="KW-1185">Reference proteome</keyword>
<dbReference type="InParanoid" id="U2DXW2"/>
<dbReference type="Pfam" id="PF21317">
    <property type="entry name" value="BetaGal_ABD_1"/>
    <property type="match status" value="1"/>
</dbReference>
<dbReference type="InterPro" id="IPR026283">
    <property type="entry name" value="B-gal_1-like"/>
</dbReference>
<comment type="similarity">
    <text evidence="1">Belongs to the glycosyl hydrolase 35 family.</text>
</comment>
<dbReference type="PANTHER" id="PTHR23421">
    <property type="entry name" value="BETA-GALACTOSIDASE RELATED"/>
    <property type="match status" value="1"/>
</dbReference>
<evidence type="ECO:0000256" key="4">
    <source>
        <dbReference type="PIRSR" id="PIRSR006336-1"/>
    </source>
</evidence>
<evidence type="ECO:0000259" key="6">
    <source>
        <dbReference type="Pfam" id="PF21317"/>
    </source>
</evidence>
<protein>
    <submittedName>
        <fullName evidence="8">Beta-galactosidase protein</fullName>
        <ecNumber evidence="8">3.2.1.23</ecNumber>
    </submittedName>
</protein>
<accession>U2DXW2</accession>
<evidence type="ECO:0000259" key="7">
    <source>
        <dbReference type="Pfam" id="PF21467"/>
    </source>
</evidence>
<dbReference type="Proteomes" id="UP000005707">
    <property type="component" value="Unassembled WGS sequence"/>
</dbReference>
<dbReference type="FunFam" id="2.60.120.260:FF:000049">
    <property type="entry name" value="Beta-galactosidase"/>
    <property type="match status" value="1"/>
</dbReference>
<dbReference type="SUPFAM" id="SSF49785">
    <property type="entry name" value="Galactose-binding domain-like"/>
    <property type="match status" value="1"/>
</dbReference>
<dbReference type="FunFam" id="3.20.20.80:FF:000115">
    <property type="entry name" value="Beta-galactosidase"/>
    <property type="match status" value="1"/>
</dbReference>
<reference evidence="8 9" key="1">
    <citation type="journal article" date="2011" name="J. Bacteriol.">
        <title>Genome sequence of Haloplasma contractile, an unusual contractile bacterium from a deep-sea anoxic brine lake.</title>
        <authorList>
            <person name="Antunes A."/>
            <person name="Alam I."/>
            <person name="El Dorry H."/>
            <person name="Siam R."/>
            <person name="Robertson A."/>
            <person name="Bajic V.B."/>
            <person name="Stingl U."/>
        </authorList>
    </citation>
    <scope>NUCLEOTIDE SEQUENCE [LARGE SCALE GENOMIC DNA]</scope>
    <source>
        <strain evidence="8 9">SSD-17B</strain>
    </source>
</reference>
<dbReference type="GO" id="GO:0004565">
    <property type="term" value="F:beta-galactosidase activity"/>
    <property type="evidence" value="ECO:0007669"/>
    <property type="project" value="UniProtKB-EC"/>
</dbReference>
<dbReference type="RefSeq" id="WP_008826888.1">
    <property type="nucleotide sequence ID" value="NZ_AFNU02000002.1"/>
</dbReference>
<dbReference type="eggNOG" id="COG1874">
    <property type="taxonomic scope" value="Bacteria"/>
</dbReference>
<gene>
    <name evidence="8" type="ORF">HLPCO_000716</name>
</gene>
<dbReference type="InterPro" id="IPR048912">
    <property type="entry name" value="BetaGal1-like_ABD1"/>
</dbReference>
<dbReference type="SUPFAM" id="SSF51445">
    <property type="entry name" value="(Trans)glycosidases"/>
    <property type="match status" value="1"/>
</dbReference>
<dbReference type="Gene3D" id="3.20.20.80">
    <property type="entry name" value="Glycosidases"/>
    <property type="match status" value="1"/>
</dbReference>
<dbReference type="EMBL" id="AFNU02000002">
    <property type="protein sequence ID" value="ERJ13102.1"/>
    <property type="molecule type" value="Genomic_DNA"/>
</dbReference>
<keyword evidence="3 8" id="KW-0326">Glycosidase</keyword>
<organism evidence="8 9">
    <name type="scientific">Haloplasma contractile SSD-17B</name>
    <dbReference type="NCBI Taxonomy" id="1033810"/>
    <lineage>
        <taxon>Bacteria</taxon>
        <taxon>Bacillati</taxon>
        <taxon>Mycoplasmatota</taxon>
        <taxon>Mollicutes</taxon>
        <taxon>Haloplasmatales</taxon>
        <taxon>Haloplasmataceae</taxon>
        <taxon>Haloplasma</taxon>
    </lineage>
</organism>
<dbReference type="PRINTS" id="PR00742">
    <property type="entry name" value="GLHYDRLASE35"/>
</dbReference>
<dbReference type="Gene3D" id="2.60.120.260">
    <property type="entry name" value="Galactose-binding domain-like"/>
    <property type="match status" value="2"/>
</dbReference>
<proteinExistence type="inferred from homology"/>
<dbReference type="InterPro" id="IPR048913">
    <property type="entry name" value="BetaGal_gal-bd"/>
</dbReference>
<keyword evidence="2 8" id="KW-0378">Hydrolase</keyword>
<evidence type="ECO:0000259" key="5">
    <source>
        <dbReference type="Pfam" id="PF01301"/>
    </source>
</evidence>
<dbReference type="InterPro" id="IPR008979">
    <property type="entry name" value="Galactose-bd-like_sf"/>
</dbReference>
<dbReference type="AlphaFoldDB" id="U2DXW2"/>
<sequence>MTNTFEIKDDFYLNKKPFKIIAGGMHYFRTMKDSWKDRLIKLKAMGCNTVETYVPWNMHEAKKGVYAFNGNLDIKAFIELAQSLELFVIVRPSPYICAEWEFGGLPAWLLKDPGMKVRTVYKPFMKHVKEYFEVLFKILAPLQIDQDGPIILMQIENEYGYYGNDKEYLSTLLKIMRDFGTTVPVVTSDGPWGEALDAGSLLADVSLPTMNFGTGAKEHIENFKEKYVNKPVMCMEFWVGWFDAWGDDRHHTRDASDAANELRDILNEGSVNIYMFHGGTNFGFMNGANDLEELKPDVTSYDYDAILTECGDLTEKYYEFKKVISEFTEIKEVELLPQTHKIAYGRVAVLDKVSLFNTLETLSSPVKHNYPLSMEELNQNYGYILYRSDLGDARRVEKMYLLEANDRAQIFVNNNHIATQYDQEIGQHLSVDLEQEKSNRIDILIENMGRANFGPKLNAQRKGLKGGLVIDNHGHYNWEHYNLELDDINKVDFSREYEDHLPAFYKFELEIECMGDTFIDMTGFGKGVVFINNVNIGRYWEVGPQTKLYVPESLLKKGKNTIIVFETEGKSKNEIYFSDRPGLDKQK</sequence>
<dbReference type="OrthoDB" id="9813184at2"/>
<evidence type="ECO:0000256" key="1">
    <source>
        <dbReference type="ARBA" id="ARBA00009809"/>
    </source>
</evidence>
<dbReference type="InterPro" id="IPR031330">
    <property type="entry name" value="Gly_Hdrlase_35_cat"/>
</dbReference>
<dbReference type="InterPro" id="IPR017853">
    <property type="entry name" value="GH"/>
</dbReference>
<evidence type="ECO:0000313" key="9">
    <source>
        <dbReference type="Proteomes" id="UP000005707"/>
    </source>
</evidence>
<dbReference type="Pfam" id="PF01301">
    <property type="entry name" value="Glyco_hydro_35"/>
    <property type="match status" value="1"/>
</dbReference>
<evidence type="ECO:0000313" key="8">
    <source>
        <dbReference type="EMBL" id="ERJ13102.1"/>
    </source>
</evidence>
<feature type="domain" description="Glycoside hydrolase 35 catalytic" evidence="5">
    <location>
        <begin position="11"/>
        <end position="326"/>
    </location>
</feature>
<dbReference type="PIRSF" id="PIRSF006336">
    <property type="entry name" value="B-gal"/>
    <property type="match status" value="1"/>
</dbReference>